<keyword evidence="2" id="KW-1185">Reference proteome</keyword>
<sequence length="28" mass="3476">MESRFFNWKLQLVQQLGYKIVPIMVIMY</sequence>
<evidence type="ECO:0000313" key="2">
    <source>
        <dbReference type="Proteomes" id="UP000593568"/>
    </source>
</evidence>
<organism evidence="1 2">
    <name type="scientific">Gossypium trilobum</name>
    <dbReference type="NCBI Taxonomy" id="34281"/>
    <lineage>
        <taxon>Eukaryota</taxon>
        <taxon>Viridiplantae</taxon>
        <taxon>Streptophyta</taxon>
        <taxon>Embryophyta</taxon>
        <taxon>Tracheophyta</taxon>
        <taxon>Spermatophyta</taxon>
        <taxon>Magnoliopsida</taxon>
        <taxon>eudicotyledons</taxon>
        <taxon>Gunneridae</taxon>
        <taxon>Pentapetalae</taxon>
        <taxon>rosids</taxon>
        <taxon>malvids</taxon>
        <taxon>Malvales</taxon>
        <taxon>Malvaceae</taxon>
        <taxon>Malvoideae</taxon>
        <taxon>Gossypium</taxon>
    </lineage>
</organism>
<dbReference type="EMBL" id="JABEZW010000013">
    <property type="protein sequence ID" value="MBA0783546.1"/>
    <property type="molecule type" value="Genomic_DNA"/>
</dbReference>
<gene>
    <name evidence="1" type="ORF">Gotri_001244</name>
</gene>
<evidence type="ECO:0000313" key="1">
    <source>
        <dbReference type="EMBL" id="MBA0783546.1"/>
    </source>
</evidence>
<dbReference type="AlphaFoldDB" id="A0A7J9FE09"/>
<reference evidence="1 2" key="1">
    <citation type="journal article" date="2019" name="Genome Biol. Evol.">
        <title>Insights into the evolution of the New World diploid cottons (Gossypium, subgenus Houzingenia) based on genome sequencing.</title>
        <authorList>
            <person name="Grover C.E."/>
            <person name="Arick M.A. 2nd"/>
            <person name="Thrash A."/>
            <person name="Conover J.L."/>
            <person name="Sanders W.S."/>
            <person name="Peterson D.G."/>
            <person name="Frelichowski J.E."/>
            <person name="Scheffler J.A."/>
            <person name="Scheffler B.E."/>
            <person name="Wendel J.F."/>
        </authorList>
    </citation>
    <scope>NUCLEOTIDE SEQUENCE [LARGE SCALE GENOMIC DNA]</scope>
    <source>
        <strain evidence="1">8</strain>
        <tissue evidence="1">Leaf</tissue>
    </source>
</reference>
<dbReference type="Proteomes" id="UP000593568">
    <property type="component" value="Unassembled WGS sequence"/>
</dbReference>
<name>A0A7J9FE09_9ROSI</name>
<proteinExistence type="predicted"/>
<comment type="caution">
    <text evidence="1">The sequence shown here is derived from an EMBL/GenBank/DDBJ whole genome shotgun (WGS) entry which is preliminary data.</text>
</comment>
<accession>A0A7J9FE09</accession>
<protein>
    <submittedName>
        <fullName evidence="1">Uncharacterized protein</fullName>
    </submittedName>
</protein>